<feature type="transmembrane region" description="Helical" evidence="1">
    <location>
        <begin position="257"/>
        <end position="275"/>
    </location>
</feature>
<evidence type="ECO:0000256" key="1">
    <source>
        <dbReference type="SAM" id="Phobius"/>
    </source>
</evidence>
<keyword evidence="1" id="KW-1133">Transmembrane helix</keyword>
<dbReference type="PANTHER" id="PTHR31061">
    <property type="entry name" value="LD22376P"/>
    <property type="match status" value="1"/>
</dbReference>
<feature type="transmembrane region" description="Helical" evidence="1">
    <location>
        <begin position="381"/>
        <end position="403"/>
    </location>
</feature>
<dbReference type="RefSeq" id="WP_130419724.1">
    <property type="nucleotide sequence ID" value="NZ_SHKW01000001.1"/>
</dbReference>
<feature type="transmembrane region" description="Helical" evidence="1">
    <location>
        <begin position="128"/>
        <end position="146"/>
    </location>
</feature>
<gene>
    <name evidence="3" type="ORF">BDD14_3424</name>
</gene>
<keyword evidence="1" id="KW-0812">Transmembrane</keyword>
<evidence type="ECO:0000313" key="4">
    <source>
        <dbReference type="Proteomes" id="UP000292958"/>
    </source>
</evidence>
<dbReference type="Proteomes" id="UP000292958">
    <property type="component" value="Unassembled WGS sequence"/>
</dbReference>
<evidence type="ECO:0000259" key="2">
    <source>
        <dbReference type="Pfam" id="PF16401"/>
    </source>
</evidence>
<feature type="transmembrane region" description="Helical" evidence="1">
    <location>
        <begin position="65"/>
        <end position="83"/>
    </location>
</feature>
<protein>
    <submittedName>
        <fullName evidence="3">Uncharacterized protein DUF5009</fullName>
    </submittedName>
</protein>
<feature type="transmembrane region" description="Helical" evidence="1">
    <location>
        <begin position="189"/>
        <end position="209"/>
    </location>
</feature>
<feature type="transmembrane region" description="Helical" evidence="1">
    <location>
        <begin position="158"/>
        <end position="177"/>
    </location>
</feature>
<dbReference type="Pfam" id="PF16401">
    <property type="entry name" value="DUF5009"/>
    <property type="match status" value="1"/>
</dbReference>
<dbReference type="EMBL" id="SHKW01000001">
    <property type="protein sequence ID" value="RZU41887.1"/>
    <property type="molecule type" value="Genomic_DNA"/>
</dbReference>
<reference evidence="3 4" key="1">
    <citation type="submission" date="2019-02" db="EMBL/GenBank/DDBJ databases">
        <title>Genomic Encyclopedia of Archaeal and Bacterial Type Strains, Phase II (KMG-II): from individual species to whole genera.</title>
        <authorList>
            <person name="Goeker M."/>
        </authorList>
    </citation>
    <scope>NUCLEOTIDE SEQUENCE [LARGE SCALE GENOMIC DNA]</scope>
    <source>
        <strain evidence="3 4">DSM 18101</strain>
    </source>
</reference>
<comment type="caution">
    <text evidence="3">The sequence shown here is derived from an EMBL/GenBank/DDBJ whole genome shotgun (WGS) entry which is preliminary data.</text>
</comment>
<accession>A0A4Q7YVR8</accession>
<keyword evidence="1" id="KW-0472">Membrane</keyword>
<feature type="transmembrane region" description="Helical" evidence="1">
    <location>
        <begin position="312"/>
        <end position="333"/>
    </location>
</feature>
<feature type="transmembrane region" description="Helical" evidence="1">
    <location>
        <begin position="354"/>
        <end position="375"/>
    </location>
</feature>
<dbReference type="PANTHER" id="PTHR31061:SF24">
    <property type="entry name" value="LD22376P"/>
    <property type="match status" value="1"/>
</dbReference>
<feature type="transmembrane region" description="Helical" evidence="1">
    <location>
        <begin position="287"/>
        <end position="306"/>
    </location>
</feature>
<organism evidence="3 4">
    <name type="scientific">Edaphobacter modestus</name>
    <dbReference type="NCBI Taxonomy" id="388466"/>
    <lineage>
        <taxon>Bacteria</taxon>
        <taxon>Pseudomonadati</taxon>
        <taxon>Acidobacteriota</taxon>
        <taxon>Terriglobia</taxon>
        <taxon>Terriglobales</taxon>
        <taxon>Acidobacteriaceae</taxon>
        <taxon>Edaphobacter</taxon>
    </lineage>
</organism>
<proteinExistence type="predicted"/>
<sequence length="412" mass="46170">MATAQLGTQTAVTTIQAPRVLSIDVFRGLTMIVMIFVNDLAEVKGLPWWTYHAPGNVDAMTYVDMVFPAFLFILGMAIPIAIEQRLRKIPSQSRLWLHVFLRSLSLLVLGLILTNAGAGDPALIHMPPGLWAILALVGAILFWMVYPRADSHKALVKTLRLTGLTLMVVMFAIFRRTTKDGSIAWIRTAYPEILGLLAFAYLTTCVLYIPTRRWRWAPFGWFVALTAFCAFCSAHWIEFPRHAGIYLWPFGNGSDTLIAMAGVATSTIFVSPYSVRWPAFRSKAALALSFSAITLIAAYLLTPLGISKIRATPTWCLYSIGTSIAIFTLLYWICDVRHHTRWAAFTRPAGSNTLLTYLLPDLWYFFLGALGITWFRTHLAWGFPGVIRSIVFTGFIIAVASLLTRWKLRLQL</sequence>
<dbReference type="AlphaFoldDB" id="A0A4Q7YVR8"/>
<dbReference type="OrthoDB" id="9811314at2"/>
<keyword evidence="4" id="KW-1185">Reference proteome</keyword>
<name>A0A4Q7YVR8_9BACT</name>
<feature type="transmembrane region" description="Helical" evidence="1">
    <location>
        <begin position="95"/>
        <end position="116"/>
    </location>
</feature>
<dbReference type="InterPro" id="IPR032176">
    <property type="entry name" value="DUF5009"/>
</dbReference>
<feature type="transmembrane region" description="Helical" evidence="1">
    <location>
        <begin position="216"/>
        <end position="237"/>
    </location>
</feature>
<evidence type="ECO:0000313" key="3">
    <source>
        <dbReference type="EMBL" id="RZU41887.1"/>
    </source>
</evidence>
<feature type="domain" description="DUF5009" evidence="2">
    <location>
        <begin position="21"/>
        <end position="220"/>
    </location>
</feature>